<dbReference type="FunFam" id="3.40.225.10:FF:000009">
    <property type="entry name" value="Class II aldolase/adducin N-terminal"/>
    <property type="match status" value="1"/>
</dbReference>
<dbReference type="Gene3D" id="3.40.225.10">
    <property type="entry name" value="Class II aldolase/adducin N-terminal domain"/>
    <property type="match status" value="1"/>
</dbReference>
<gene>
    <name evidence="4" type="ORF">JJB11_02890</name>
</gene>
<dbReference type="InterPro" id="IPR036409">
    <property type="entry name" value="Aldolase_II/adducin_N_sf"/>
</dbReference>
<comment type="caution">
    <text evidence="4">The sequence shown here is derived from an EMBL/GenBank/DDBJ whole genome shotgun (WGS) entry which is preliminary data.</text>
</comment>
<dbReference type="InterPro" id="IPR051017">
    <property type="entry name" value="Aldolase-II_Adducin_sf"/>
</dbReference>
<dbReference type="PANTHER" id="PTHR10672">
    <property type="entry name" value="ADDUCIN"/>
    <property type="match status" value="1"/>
</dbReference>
<accession>A0A934WL43</accession>
<feature type="domain" description="Class II aldolase/adducin N-terminal" evidence="3">
    <location>
        <begin position="41"/>
        <end position="221"/>
    </location>
</feature>
<sequence length="270" mass="29404">MNAVSGPRPPQVELSFGKDGLRWPEPPRFASKESEREHGKVRLAVAFRIFAMHGFDAGIAGHISYRDPARPDHFWVNPLGVHFSRIKVSDLVLVDHAGRIVEGKHPINAAAYAIHSRIHAARPDVVAAAHSHSLFCTTYASFGKLLPAVTQEACAFYQDHALFDGYNGIAADISEGDMIAQALGSSKAVICRNHGVFTVGQTIEEAVAWYLRMERACEQVLLARAAGSPVEIDAETAALTRKQVGSPRAGWNGLQPLVEKVLAEQPELKE</sequence>
<dbReference type="InterPro" id="IPR001303">
    <property type="entry name" value="Aldolase_II/adducin_N"/>
</dbReference>
<evidence type="ECO:0000259" key="3">
    <source>
        <dbReference type="SMART" id="SM01007"/>
    </source>
</evidence>
<keyword evidence="5" id="KW-1185">Reference proteome</keyword>
<reference evidence="4" key="2">
    <citation type="submission" date="2021-01" db="EMBL/GenBank/DDBJ databases">
        <authorList>
            <person name="Kang M."/>
        </authorList>
    </citation>
    <scope>NUCLEOTIDE SEQUENCE</scope>
    <source>
        <strain evidence="4">KACC 17527</strain>
    </source>
</reference>
<evidence type="ECO:0000313" key="4">
    <source>
        <dbReference type="EMBL" id="MBK6005028.1"/>
    </source>
</evidence>
<dbReference type="NCBIfam" id="NF004855">
    <property type="entry name" value="PRK06208.1"/>
    <property type="match status" value="1"/>
</dbReference>
<dbReference type="EMBL" id="JAEPWM010000001">
    <property type="protein sequence ID" value="MBK6005028.1"/>
    <property type="molecule type" value="Genomic_DNA"/>
</dbReference>
<dbReference type="Proteomes" id="UP000630528">
    <property type="component" value="Unassembled WGS sequence"/>
</dbReference>
<comment type="similarity">
    <text evidence="1">Belongs to the aldolase class II family.</text>
</comment>
<dbReference type="GO" id="GO:0051015">
    <property type="term" value="F:actin filament binding"/>
    <property type="evidence" value="ECO:0007669"/>
    <property type="project" value="TreeGrafter"/>
</dbReference>
<dbReference type="GO" id="GO:0005856">
    <property type="term" value="C:cytoskeleton"/>
    <property type="evidence" value="ECO:0007669"/>
    <property type="project" value="TreeGrafter"/>
</dbReference>
<evidence type="ECO:0000256" key="1">
    <source>
        <dbReference type="ARBA" id="ARBA00037961"/>
    </source>
</evidence>
<feature type="region of interest" description="Disordered" evidence="2">
    <location>
        <begin position="1"/>
        <end position="35"/>
    </location>
</feature>
<dbReference type="Pfam" id="PF00596">
    <property type="entry name" value="Aldolase_II"/>
    <property type="match status" value="1"/>
</dbReference>
<organism evidence="4 5">
    <name type="scientific">Ramlibacter ginsenosidimutans</name>
    <dbReference type="NCBI Taxonomy" id="502333"/>
    <lineage>
        <taxon>Bacteria</taxon>
        <taxon>Pseudomonadati</taxon>
        <taxon>Pseudomonadota</taxon>
        <taxon>Betaproteobacteria</taxon>
        <taxon>Burkholderiales</taxon>
        <taxon>Comamonadaceae</taxon>
        <taxon>Ramlibacter</taxon>
    </lineage>
</organism>
<protein>
    <submittedName>
        <fullName evidence="4">Class II aldolase/adducin family protein</fullName>
    </submittedName>
</protein>
<name>A0A934WL43_9BURK</name>
<dbReference type="SMART" id="SM01007">
    <property type="entry name" value="Aldolase_II"/>
    <property type="match status" value="1"/>
</dbReference>
<dbReference type="AlphaFoldDB" id="A0A934WL43"/>
<reference evidence="4" key="1">
    <citation type="journal article" date="2012" name="J. Microbiol. Biotechnol.">
        <title>Ramlibacter ginsenosidimutans sp. nov., with ginsenoside-converting activity.</title>
        <authorList>
            <person name="Wang L."/>
            <person name="An D.S."/>
            <person name="Kim S.G."/>
            <person name="Jin F.X."/>
            <person name="Kim S.C."/>
            <person name="Lee S.T."/>
            <person name="Im W.T."/>
        </authorList>
    </citation>
    <scope>NUCLEOTIDE SEQUENCE</scope>
    <source>
        <strain evidence="4">KACC 17527</strain>
    </source>
</reference>
<dbReference type="RefSeq" id="WP_201166393.1">
    <property type="nucleotide sequence ID" value="NZ_JAEPWM010000001.1"/>
</dbReference>
<proteinExistence type="inferred from homology"/>
<evidence type="ECO:0000313" key="5">
    <source>
        <dbReference type="Proteomes" id="UP000630528"/>
    </source>
</evidence>
<dbReference type="SUPFAM" id="SSF53639">
    <property type="entry name" value="AraD/HMP-PK domain-like"/>
    <property type="match status" value="1"/>
</dbReference>
<dbReference type="PANTHER" id="PTHR10672:SF3">
    <property type="entry name" value="PROTEIN HU-LI TAI SHAO"/>
    <property type="match status" value="1"/>
</dbReference>
<evidence type="ECO:0000256" key="2">
    <source>
        <dbReference type="SAM" id="MobiDB-lite"/>
    </source>
</evidence>